<accession>A0A3N4LC49</accession>
<evidence type="ECO:0000313" key="2">
    <source>
        <dbReference type="EMBL" id="RPB18221.1"/>
    </source>
</evidence>
<feature type="compositionally biased region" description="Polar residues" evidence="1">
    <location>
        <begin position="7"/>
        <end position="17"/>
    </location>
</feature>
<name>A0A3N4LC49_9PEZI</name>
<sequence>MRIVDPNINSQNGTPRQENPELKNRHSRYKAPFISEVDKHGNETQAPDLKLALGVAAGGGGILLPAVNRSGSSNSLEQEPGAPPSPGSFPGSCQSYLLSLTLATAF</sequence>
<feature type="region of interest" description="Disordered" evidence="1">
    <location>
        <begin position="67"/>
        <end position="90"/>
    </location>
</feature>
<organism evidence="2 3">
    <name type="scientific">Terfezia boudieri ATCC MYA-4762</name>
    <dbReference type="NCBI Taxonomy" id="1051890"/>
    <lineage>
        <taxon>Eukaryota</taxon>
        <taxon>Fungi</taxon>
        <taxon>Dikarya</taxon>
        <taxon>Ascomycota</taxon>
        <taxon>Pezizomycotina</taxon>
        <taxon>Pezizomycetes</taxon>
        <taxon>Pezizales</taxon>
        <taxon>Pezizaceae</taxon>
        <taxon>Terfezia</taxon>
    </lineage>
</organism>
<evidence type="ECO:0000256" key="1">
    <source>
        <dbReference type="SAM" id="MobiDB-lite"/>
    </source>
</evidence>
<dbReference type="Proteomes" id="UP000267821">
    <property type="component" value="Unassembled WGS sequence"/>
</dbReference>
<dbReference type="AlphaFoldDB" id="A0A3N4LC49"/>
<evidence type="ECO:0000313" key="3">
    <source>
        <dbReference type="Proteomes" id="UP000267821"/>
    </source>
</evidence>
<protein>
    <submittedName>
        <fullName evidence="2">Uncharacterized protein</fullName>
    </submittedName>
</protein>
<proteinExistence type="predicted"/>
<dbReference type="InParanoid" id="A0A3N4LC49"/>
<dbReference type="EMBL" id="ML121660">
    <property type="protein sequence ID" value="RPB18221.1"/>
    <property type="molecule type" value="Genomic_DNA"/>
</dbReference>
<feature type="region of interest" description="Disordered" evidence="1">
    <location>
        <begin position="1"/>
        <end position="26"/>
    </location>
</feature>
<gene>
    <name evidence="2" type="ORF">L211DRAFT_854330</name>
</gene>
<keyword evidence="3" id="KW-1185">Reference proteome</keyword>
<reference evidence="2 3" key="1">
    <citation type="journal article" date="2018" name="Nat. Ecol. Evol.">
        <title>Pezizomycetes genomes reveal the molecular basis of ectomycorrhizal truffle lifestyle.</title>
        <authorList>
            <person name="Murat C."/>
            <person name="Payen T."/>
            <person name="Noel B."/>
            <person name="Kuo A."/>
            <person name="Morin E."/>
            <person name="Chen J."/>
            <person name="Kohler A."/>
            <person name="Krizsan K."/>
            <person name="Balestrini R."/>
            <person name="Da Silva C."/>
            <person name="Montanini B."/>
            <person name="Hainaut M."/>
            <person name="Levati E."/>
            <person name="Barry K.W."/>
            <person name="Belfiori B."/>
            <person name="Cichocki N."/>
            <person name="Clum A."/>
            <person name="Dockter R.B."/>
            <person name="Fauchery L."/>
            <person name="Guy J."/>
            <person name="Iotti M."/>
            <person name="Le Tacon F."/>
            <person name="Lindquist E.A."/>
            <person name="Lipzen A."/>
            <person name="Malagnac F."/>
            <person name="Mello A."/>
            <person name="Molinier V."/>
            <person name="Miyauchi S."/>
            <person name="Poulain J."/>
            <person name="Riccioni C."/>
            <person name="Rubini A."/>
            <person name="Sitrit Y."/>
            <person name="Splivallo R."/>
            <person name="Traeger S."/>
            <person name="Wang M."/>
            <person name="Zifcakova L."/>
            <person name="Wipf D."/>
            <person name="Zambonelli A."/>
            <person name="Paolocci F."/>
            <person name="Nowrousian M."/>
            <person name="Ottonello S."/>
            <person name="Baldrian P."/>
            <person name="Spatafora J.W."/>
            <person name="Henrissat B."/>
            <person name="Nagy L.G."/>
            <person name="Aury J.M."/>
            <person name="Wincker P."/>
            <person name="Grigoriev I.V."/>
            <person name="Bonfante P."/>
            <person name="Martin F.M."/>
        </authorList>
    </citation>
    <scope>NUCLEOTIDE SEQUENCE [LARGE SCALE GENOMIC DNA]</scope>
    <source>
        <strain evidence="2 3">ATCC MYA-4762</strain>
    </source>
</reference>